<keyword evidence="1" id="KW-0004">4Fe-4S</keyword>
<reference evidence="3" key="1">
    <citation type="submission" date="2016-10" db="EMBL/GenBank/DDBJ databases">
        <authorList>
            <person name="Varghese N."/>
            <person name="Submissions S."/>
        </authorList>
    </citation>
    <scope>NUCLEOTIDE SEQUENCE [LARGE SCALE GENOMIC DNA]</scope>
    <source>
        <strain evidence="3">ATCC 25963</strain>
    </source>
</reference>
<proteinExistence type="predicted"/>
<sequence length="145" mass="16306">MAMNPHPAGQIDLNVPLEVGVERRGLQHKYRPTALFFPAQGQTCHAYCTYCFRWAQFVGLDDLKFAAREAETLVDYLARHREVSDVLFTGGDPLVMRASVLRRYVEPLLRADLPHLAHIRFGTKALAYWPARLLTDPDAAARGSA</sequence>
<dbReference type="EMBL" id="FOMX01000046">
    <property type="protein sequence ID" value="SFF31831.1"/>
    <property type="molecule type" value="Genomic_DNA"/>
</dbReference>
<dbReference type="CDD" id="cd01335">
    <property type="entry name" value="Radical_SAM"/>
    <property type="match status" value="1"/>
</dbReference>
<evidence type="ECO:0000313" key="3">
    <source>
        <dbReference type="Proteomes" id="UP000199400"/>
    </source>
</evidence>
<keyword evidence="1" id="KW-0408">Iron</keyword>
<keyword evidence="1" id="KW-0479">Metal-binding</keyword>
<evidence type="ECO:0000313" key="2">
    <source>
        <dbReference type="EMBL" id="SFF31831.1"/>
    </source>
</evidence>
<keyword evidence="1" id="KW-0411">Iron-sulfur</keyword>
<dbReference type="InterPro" id="IPR003739">
    <property type="entry name" value="Lys_aminomutase/Glu_NH3_mut"/>
</dbReference>
<dbReference type="PANTHER" id="PTHR30538">
    <property type="entry name" value="LYSINE 2,3-AMINOMUTASE-RELATED"/>
    <property type="match status" value="1"/>
</dbReference>
<keyword evidence="3" id="KW-1185">Reference proteome</keyword>
<dbReference type="AlphaFoldDB" id="A0A1I2HTS4"/>
<organism evidence="2 3">
    <name type="scientific">Nannocystis exedens</name>
    <dbReference type="NCBI Taxonomy" id="54"/>
    <lineage>
        <taxon>Bacteria</taxon>
        <taxon>Pseudomonadati</taxon>
        <taxon>Myxococcota</taxon>
        <taxon>Polyangia</taxon>
        <taxon>Nannocystales</taxon>
        <taxon>Nannocystaceae</taxon>
        <taxon>Nannocystis</taxon>
    </lineage>
</organism>
<accession>A0A1I2HTS4</accession>
<dbReference type="InterPro" id="IPR013785">
    <property type="entry name" value="Aldolase_TIM"/>
</dbReference>
<name>A0A1I2HTS4_9BACT</name>
<evidence type="ECO:0008006" key="4">
    <source>
        <dbReference type="Google" id="ProtNLM"/>
    </source>
</evidence>
<evidence type="ECO:0000256" key="1">
    <source>
        <dbReference type="ARBA" id="ARBA00022485"/>
    </source>
</evidence>
<dbReference type="InterPro" id="IPR058240">
    <property type="entry name" value="rSAM_sf"/>
</dbReference>
<protein>
    <recommendedName>
        <fullName evidence="4">4Fe-4S single cluster domain-containing protein</fullName>
    </recommendedName>
</protein>
<dbReference type="GO" id="GO:0051539">
    <property type="term" value="F:4 iron, 4 sulfur cluster binding"/>
    <property type="evidence" value="ECO:0007669"/>
    <property type="project" value="UniProtKB-KW"/>
</dbReference>
<dbReference type="Gene3D" id="3.20.20.70">
    <property type="entry name" value="Aldolase class I"/>
    <property type="match status" value="1"/>
</dbReference>
<dbReference type="STRING" id="54.SAMN02745121_08108"/>
<dbReference type="Proteomes" id="UP000199400">
    <property type="component" value="Unassembled WGS sequence"/>
</dbReference>
<gene>
    <name evidence="2" type="ORF">SAMN02745121_08108</name>
</gene>
<dbReference type="SUPFAM" id="SSF102114">
    <property type="entry name" value="Radical SAM enzymes"/>
    <property type="match status" value="1"/>
</dbReference>
<dbReference type="PANTHER" id="PTHR30538:SF0">
    <property type="entry name" value="L-LYSINE 2,3-AMINOMUTASE AQ_1632-RELATED"/>
    <property type="match status" value="1"/>
</dbReference>